<dbReference type="InterPro" id="IPR012854">
    <property type="entry name" value="Cu_amine_oxidase-like_N"/>
</dbReference>
<feature type="signal peptide" evidence="1">
    <location>
        <begin position="1"/>
        <end position="23"/>
    </location>
</feature>
<keyword evidence="4" id="KW-1185">Reference proteome</keyword>
<feature type="domain" description="Copper amine oxidase-like N-terminal" evidence="2">
    <location>
        <begin position="310"/>
        <end position="420"/>
    </location>
</feature>
<evidence type="ECO:0000259" key="2">
    <source>
        <dbReference type="Pfam" id="PF07833"/>
    </source>
</evidence>
<dbReference type="RefSeq" id="WP_308456839.1">
    <property type="nucleotide sequence ID" value="NZ_JAJEQM010000015.1"/>
</dbReference>
<evidence type="ECO:0000313" key="4">
    <source>
        <dbReference type="Proteomes" id="UP001198242"/>
    </source>
</evidence>
<accession>A0AAE3E026</accession>
<comment type="caution">
    <text evidence="3">The sequence shown here is derived from an EMBL/GenBank/DDBJ whole genome shotgun (WGS) entry which is preliminary data.</text>
</comment>
<reference evidence="3 4" key="1">
    <citation type="submission" date="2021-10" db="EMBL/GenBank/DDBJ databases">
        <title>Anaerobic single-cell dispensing facilitates the cultivation of human gut bacteria.</title>
        <authorList>
            <person name="Afrizal A."/>
        </authorList>
    </citation>
    <scope>NUCLEOTIDE SEQUENCE [LARGE SCALE GENOMIC DNA]</scope>
    <source>
        <strain evidence="3 4">CLA-AA-H232</strain>
    </source>
</reference>
<proteinExistence type="predicted"/>
<dbReference type="AlphaFoldDB" id="A0AAE3E026"/>
<dbReference type="Gene3D" id="3.30.457.10">
    <property type="entry name" value="Copper amine oxidase-like, N-terminal domain"/>
    <property type="match status" value="1"/>
</dbReference>
<dbReference type="Proteomes" id="UP001198242">
    <property type="component" value="Unassembled WGS sequence"/>
</dbReference>
<sequence length="424" mass="47418">MKLKKTVSAVLAGAMLLGTSAFAKDNIYAYNKFISTVIGPQVGYCDFAASFAGHENEYDNVNNYFSGLISAFYDDIDMDFDNELITVESSGVSVYQGSENGVTFLGSIDTDLIANYGNSYANVFTIPVGNKKYIGVETFSSVDTTYLLQMYMLDPDTDELQPKVKIEKTVNEDGREENVWANGKTYYSYTLGEGLQTVMNPDNYKDSVAAARAALTESNIPDAFVASYDRMWFGDDKNNTDNLTQNQISNRDNLKDQDDFRISHIESNASQKSYIRAKGVRFDEKPVVLFEDYSSLSELSKKPDIVTVVLDGQTLQFPTQDPVIKNDSTLVPMRTIFEALNAEVEWVDENGVQQIIAKTADKTITMTINSKEFYVNGEKQPELNEPAQLMNDKTMVPLRAVSESLDCTVEWDQETKTVIIQSKK</sequence>
<dbReference type="Pfam" id="PF07833">
    <property type="entry name" value="Cu_amine_oxidN1"/>
    <property type="match status" value="1"/>
</dbReference>
<name>A0AAE3E026_9FIRM</name>
<organism evidence="3 4">
    <name type="scientific">Hominilimicola fabiformis</name>
    <dbReference type="NCBI Taxonomy" id="2885356"/>
    <lineage>
        <taxon>Bacteria</taxon>
        <taxon>Bacillati</taxon>
        <taxon>Bacillota</taxon>
        <taxon>Clostridia</taxon>
        <taxon>Eubacteriales</taxon>
        <taxon>Oscillospiraceae</taxon>
        <taxon>Hominilimicola</taxon>
    </lineage>
</organism>
<dbReference type="EMBL" id="JAJEQM010000015">
    <property type="protein sequence ID" value="MCC2211229.1"/>
    <property type="molecule type" value="Genomic_DNA"/>
</dbReference>
<gene>
    <name evidence="3" type="ORF">LKE05_10570</name>
</gene>
<evidence type="ECO:0000256" key="1">
    <source>
        <dbReference type="SAM" id="SignalP"/>
    </source>
</evidence>
<feature type="chain" id="PRO_5041985148" evidence="1">
    <location>
        <begin position="24"/>
        <end position="424"/>
    </location>
</feature>
<dbReference type="SUPFAM" id="SSF55383">
    <property type="entry name" value="Copper amine oxidase, domain N"/>
    <property type="match status" value="1"/>
</dbReference>
<evidence type="ECO:0000313" key="3">
    <source>
        <dbReference type="EMBL" id="MCC2211229.1"/>
    </source>
</evidence>
<protein>
    <submittedName>
        <fullName evidence="3">Copper amine oxidase N-terminal domain-containing protein</fullName>
    </submittedName>
</protein>
<dbReference type="InterPro" id="IPR036582">
    <property type="entry name" value="Mao_N_sf"/>
</dbReference>
<keyword evidence="1" id="KW-0732">Signal</keyword>